<reference evidence="3" key="2">
    <citation type="submission" date="2023-07" db="EMBL/GenBank/DDBJ databases">
        <title>Genome content predicts the carbon catabolic preferences of heterotrophic bacteria.</title>
        <authorList>
            <person name="Gralka M."/>
        </authorList>
    </citation>
    <scope>NUCLEOTIDE SEQUENCE</scope>
    <source>
        <strain evidence="3">F2M12</strain>
    </source>
</reference>
<proteinExistence type="predicted"/>
<accession>A0AAW7Z3V7</accession>
<evidence type="ECO:0000313" key="3">
    <source>
        <dbReference type="EMBL" id="MDO6576902.1"/>
    </source>
</evidence>
<keyword evidence="4" id="KW-1185">Reference proteome</keyword>
<dbReference type="Proteomes" id="UP001170717">
    <property type="component" value="Unassembled WGS sequence"/>
</dbReference>
<evidence type="ECO:0000259" key="1">
    <source>
        <dbReference type="Pfam" id="PF14534"/>
    </source>
</evidence>
<dbReference type="EMBL" id="JAUOQI010000003">
    <property type="protein sequence ID" value="MDO6576902.1"/>
    <property type="molecule type" value="Genomic_DNA"/>
</dbReference>
<dbReference type="AlphaFoldDB" id="A0AAW7Z3V7"/>
<dbReference type="Gene3D" id="3.10.450.50">
    <property type="match status" value="1"/>
</dbReference>
<reference evidence="2 4" key="1">
    <citation type="submission" date="2015-12" db="EMBL/GenBank/DDBJ databases">
        <title>Intraspecies pangenome expansion in the marine bacterium Alteromonas.</title>
        <authorList>
            <person name="Lopez-Perez M."/>
            <person name="Rodriguez-Valera F."/>
        </authorList>
    </citation>
    <scope>NUCLEOTIDE SEQUENCE [LARGE SCALE GENOMIC DNA]</scope>
    <source>
        <strain evidence="2 4">LMG 21861</strain>
    </source>
</reference>
<dbReference type="Pfam" id="PF14534">
    <property type="entry name" value="DUF4440"/>
    <property type="match status" value="1"/>
</dbReference>
<dbReference type="RefSeq" id="WP_057795465.1">
    <property type="nucleotide sequence ID" value="NZ_CANLMS010000005.1"/>
</dbReference>
<feature type="domain" description="DUF4440" evidence="1">
    <location>
        <begin position="4"/>
        <end position="115"/>
    </location>
</feature>
<protein>
    <submittedName>
        <fullName evidence="3">DUF4440 domain-containing protein</fullName>
    </submittedName>
</protein>
<evidence type="ECO:0000313" key="4">
    <source>
        <dbReference type="Proteomes" id="UP000056750"/>
    </source>
</evidence>
<dbReference type="GeneID" id="83259946"/>
<sequence>MNNITQLLARLHNAVNDNDPDSVSACYGDNAKVISTPLKGTAQHDCVSALQTFQHKYMPEHIVTTGDEIVIEAGDVALVIAKLYLVPKAAPHALPCDGKRAVYVMQRNDSGEWRCIIDNFFGTDLLDFA</sequence>
<evidence type="ECO:0000313" key="2">
    <source>
        <dbReference type="EMBL" id="AMJ76008.1"/>
    </source>
</evidence>
<dbReference type="KEGG" id="asq:AVL57_19795"/>
<dbReference type="InterPro" id="IPR032710">
    <property type="entry name" value="NTF2-like_dom_sf"/>
</dbReference>
<dbReference type="SUPFAM" id="SSF54427">
    <property type="entry name" value="NTF2-like"/>
    <property type="match status" value="1"/>
</dbReference>
<gene>
    <name evidence="2" type="ORF">AVL57_19795</name>
    <name evidence="3" type="ORF">Q4527_05830</name>
</gene>
<organism evidence="3 5">
    <name type="scientific">Alteromonas stellipolaris</name>
    <dbReference type="NCBI Taxonomy" id="233316"/>
    <lineage>
        <taxon>Bacteria</taxon>
        <taxon>Pseudomonadati</taxon>
        <taxon>Pseudomonadota</taxon>
        <taxon>Gammaproteobacteria</taxon>
        <taxon>Alteromonadales</taxon>
        <taxon>Alteromonadaceae</taxon>
        <taxon>Alteromonas/Salinimonas group</taxon>
        <taxon>Alteromonas</taxon>
    </lineage>
</organism>
<dbReference type="InterPro" id="IPR027843">
    <property type="entry name" value="DUF4440"/>
</dbReference>
<dbReference type="EMBL" id="CP013926">
    <property type="protein sequence ID" value="AMJ76008.1"/>
    <property type="molecule type" value="Genomic_DNA"/>
</dbReference>
<dbReference type="Proteomes" id="UP000056750">
    <property type="component" value="Chromosome"/>
</dbReference>
<name>A0AAW7Z3V7_9ALTE</name>
<evidence type="ECO:0000313" key="5">
    <source>
        <dbReference type="Proteomes" id="UP001170717"/>
    </source>
</evidence>